<protein>
    <submittedName>
        <fullName evidence="1">Uncharacterized protein</fullName>
    </submittedName>
</protein>
<dbReference type="Proteomes" id="UP001056384">
    <property type="component" value="Chromosome 2"/>
</dbReference>
<proteinExistence type="predicted"/>
<gene>
    <name evidence="1" type="ORF">Slin15195_G029140</name>
</gene>
<accession>A0A9Q9AIB7</accession>
<keyword evidence="2" id="KW-1185">Reference proteome</keyword>
<dbReference type="AlphaFoldDB" id="A0A9Q9AIB7"/>
<dbReference type="OrthoDB" id="3628283at2759"/>
<sequence length="164" mass="18415">MAQVMTPSVWPMQARTTTRKQKHNALLNRPLPACASVEFRYEYLRIGWMLRELIALEPLNGPQKWKQDVLAEALRVLHSIDDASGSPAVATRENHARWADVMVRRIVVESLWEDGTTISFYDCCDALRTGRSKAAAARLSQQARTSWAAITIGADFGTEFRLAA</sequence>
<evidence type="ECO:0000313" key="1">
    <source>
        <dbReference type="EMBL" id="USW49595.1"/>
    </source>
</evidence>
<name>A0A9Q9AIB7_9PEZI</name>
<dbReference type="EMBL" id="CP099419">
    <property type="protein sequence ID" value="USW49595.1"/>
    <property type="molecule type" value="Genomic_DNA"/>
</dbReference>
<evidence type="ECO:0000313" key="2">
    <source>
        <dbReference type="Proteomes" id="UP001056384"/>
    </source>
</evidence>
<reference evidence="1" key="1">
    <citation type="submission" date="2022-06" db="EMBL/GenBank/DDBJ databases">
        <title>Complete genome sequences of two strains of the flax pathogen Septoria linicola.</title>
        <authorList>
            <person name="Lapalu N."/>
            <person name="Simon A."/>
            <person name="Demenou B."/>
            <person name="Paumier D."/>
            <person name="Guillot M.-P."/>
            <person name="Gout L."/>
            <person name="Valade R."/>
        </authorList>
    </citation>
    <scope>NUCLEOTIDE SEQUENCE</scope>
    <source>
        <strain evidence="1">SE15195</strain>
    </source>
</reference>
<organism evidence="1 2">
    <name type="scientific">Septoria linicola</name>
    <dbReference type="NCBI Taxonomy" id="215465"/>
    <lineage>
        <taxon>Eukaryota</taxon>
        <taxon>Fungi</taxon>
        <taxon>Dikarya</taxon>
        <taxon>Ascomycota</taxon>
        <taxon>Pezizomycotina</taxon>
        <taxon>Dothideomycetes</taxon>
        <taxon>Dothideomycetidae</taxon>
        <taxon>Mycosphaerellales</taxon>
        <taxon>Mycosphaerellaceae</taxon>
        <taxon>Septoria</taxon>
    </lineage>
</organism>